<dbReference type="PANTHER" id="PTHR34978">
    <property type="entry name" value="POSSIBLE SENSOR-TRANSDUCER PROTEIN BLAR"/>
    <property type="match status" value="1"/>
</dbReference>
<evidence type="ECO:0000313" key="5">
    <source>
        <dbReference type="Proteomes" id="UP000295499"/>
    </source>
</evidence>
<feature type="region of interest" description="Disordered" evidence="1">
    <location>
        <begin position="322"/>
        <end position="341"/>
    </location>
</feature>
<feature type="transmembrane region" description="Helical" evidence="2">
    <location>
        <begin position="37"/>
        <end position="58"/>
    </location>
</feature>
<dbReference type="InterPro" id="IPR008756">
    <property type="entry name" value="Peptidase_M56"/>
</dbReference>
<proteinExistence type="predicted"/>
<dbReference type="PANTHER" id="PTHR34978:SF3">
    <property type="entry name" value="SLR0241 PROTEIN"/>
    <property type="match status" value="1"/>
</dbReference>
<organism evidence="4 5">
    <name type="scientific">Pedobacter duraquae</name>
    <dbReference type="NCBI Taxonomy" id="425511"/>
    <lineage>
        <taxon>Bacteria</taxon>
        <taxon>Pseudomonadati</taxon>
        <taxon>Bacteroidota</taxon>
        <taxon>Sphingobacteriia</taxon>
        <taxon>Sphingobacteriales</taxon>
        <taxon>Sphingobacteriaceae</taxon>
        <taxon>Pedobacter</taxon>
    </lineage>
</organism>
<gene>
    <name evidence="4" type="ORF">CLV32_2063</name>
</gene>
<sequence length="502" mass="56949">MPELFIFLLKVNAALIVFCIAYYAVLRKLTFYTLNRFFLIAGIVFSSVYPFIDPAVIFGRHENLIKPLASALPQVYTVAEQAAEVDYWLIMKVIFWLGVLFMALKMAIRFYSLYLIHRKSVPGLVSAYPVRFLNGEVSTFSFWKNIYLNPDHHASEEINAILEHEQVHVKQLHTVDILLAELSTVFYWFNPGVWYMRKAVKENVEFITDQNVLQKGVDRRAYQYSMLSPQLLAQPSGLMNNFNVTGIKRRIQMMNKKRSSGFQLVRYLFLLPVLLLITTAFTLFRKEVKDSSVFKNTLAVAKDVLTLAPSSDQNGIEISVSGKNASSKVKRQSKKKQNKKVPGSLPVHIRSVLTDTTAKKVNPISFAPVAEQNGGANTVVMVRYNTTEFRKPINLDSATVKAIKVNFIYRDDQKGKGEPVVRFRGQTAEEGSASKTVLLDNVKVIGYGKMIKNGGRYINDERITPEDLAKLNPDDITEIKVKPDPENKEQKAIFIYAKKANN</sequence>
<keyword evidence="2" id="KW-0472">Membrane</keyword>
<keyword evidence="2" id="KW-1133">Transmembrane helix</keyword>
<accession>A0A4R6ILV1</accession>
<keyword evidence="2" id="KW-0812">Transmembrane</keyword>
<dbReference type="CDD" id="cd07341">
    <property type="entry name" value="M56_BlaR1_MecR1_like"/>
    <property type="match status" value="1"/>
</dbReference>
<evidence type="ECO:0000259" key="3">
    <source>
        <dbReference type="Pfam" id="PF05569"/>
    </source>
</evidence>
<name>A0A4R6ILV1_9SPHI</name>
<feature type="transmembrane region" description="Helical" evidence="2">
    <location>
        <begin position="264"/>
        <end position="284"/>
    </location>
</feature>
<feature type="domain" description="Peptidase M56" evidence="3">
    <location>
        <begin position="142"/>
        <end position="253"/>
    </location>
</feature>
<reference evidence="4 5" key="1">
    <citation type="submission" date="2019-03" db="EMBL/GenBank/DDBJ databases">
        <title>Genomic Encyclopedia of Archaeal and Bacterial Type Strains, Phase II (KMG-II): from individual species to whole genera.</title>
        <authorList>
            <person name="Goeker M."/>
        </authorList>
    </citation>
    <scope>NUCLEOTIDE SEQUENCE [LARGE SCALE GENOMIC DNA]</scope>
    <source>
        <strain evidence="4 5">DSM 19034</strain>
    </source>
</reference>
<dbReference type="RefSeq" id="WP_133554961.1">
    <property type="nucleotide sequence ID" value="NZ_SNWM01000002.1"/>
</dbReference>
<keyword evidence="5" id="KW-1185">Reference proteome</keyword>
<feature type="transmembrane region" description="Helical" evidence="2">
    <location>
        <begin position="87"/>
        <end position="108"/>
    </location>
</feature>
<evidence type="ECO:0000256" key="1">
    <source>
        <dbReference type="SAM" id="MobiDB-lite"/>
    </source>
</evidence>
<dbReference type="Pfam" id="PF05569">
    <property type="entry name" value="Peptidase_M56"/>
    <property type="match status" value="1"/>
</dbReference>
<dbReference type="EMBL" id="SNWM01000002">
    <property type="protein sequence ID" value="TDO23077.1"/>
    <property type="molecule type" value="Genomic_DNA"/>
</dbReference>
<evidence type="ECO:0000256" key="2">
    <source>
        <dbReference type="SAM" id="Phobius"/>
    </source>
</evidence>
<protein>
    <submittedName>
        <fullName evidence="4">BlaR1 peptidase M56</fullName>
    </submittedName>
</protein>
<evidence type="ECO:0000313" key="4">
    <source>
        <dbReference type="EMBL" id="TDO23077.1"/>
    </source>
</evidence>
<comment type="caution">
    <text evidence="4">The sequence shown here is derived from an EMBL/GenBank/DDBJ whole genome shotgun (WGS) entry which is preliminary data.</text>
</comment>
<feature type="transmembrane region" description="Helical" evidence="2">
    <location>
        <begin position="6"/>
        <end position="25"/>
    </location>
</feature>
<dbReference type="AlphaFoldDB" id="A0A4R6ILV1"/>
<dbReference type="InterPro" id="IPR052173">
    <property type="entry name" value="Beta-lactam_resp_regulator"/>
</dbReference>
<dbReference type="OrthoDB" id="649093at2"/>
<dbReference type="Proteomes" id="UP000295499">
    <property type="component" value="Unassembled WGS sequence"/>
</dbReference>
<feature type="compositionally biased region" description="Basic residues" evidence="1">
    <location>
        <begin position="328"/>
        <end position="339"/>
    </location>
</feature>